<dbReference type="Proteomes" id="UP000001056">
    <property type="component" value="Unassembled WGS sequence"/>
</dbReference>
<evidence type="ECO:0000313" key="4">
    <source>
        <dbReference type="EMBL" id="EAQ83710.1"/>
    </source>
</evidence>
<feature type="compositionally biased region" description="Low complexity" evidence="1">
    <location>
        <begin position="152"/>
        <end position="180"/>
    </location>
</feature>
<dbReference type="eggNOG" id="ENOG502SY1T">
    <property type="taxonomic scope" value="Eukaryota"/>
</dbReference>
<evidence type="ECO:0000256" key="2">
    <source>
        <dbReference type="SAM" id="Phobius"/>
    </source>
</evidence>
<gene>
    <name evidence="4" type="ORF">CHGG_10114</name>
</gene>
<dbReference type="OrthoDB" id="4590746at2759"/>
<dbReference type="RefSeq" id="XP_001228041.1">
    <property type="nucleotide sequence ID" value="XM_001228040.1"/>
</dbReference>
<sequence>MVMSMQTSLLAAALLVAGVACQDTAQEPVFMYPPDGSKYTFHRMDTVIVNYTVFHDTAELSTFCDPDHATLSESPQNPANPNGRQHANDAPVHWQTVPGPSDSISILLNFVSDERCWFDLRAGPDGTISKSSASFRVLRDERSKGPQTFGVDTDPPTSSTPSATSPTSPPSSTATSTETPSPLPEGAGGGGLKGGALYAVSFCSGIGGAILIFLGLRLWFKWEDWRVERQRKVALAEAHERINQTRERRENQQRTIAEIRARLDEIRGVSGNGNDHSIGGNKGSGGQGIGSDEDAAPRLDVDVFEWRRPGGGSGTAEGGARGEGRDEPDGVAGAGDRVTK</sequence>
<keyword evidence="2" id="KW-0812">Transmembrane</keyword>
<keyword evidence="3" id="KW-0732">Signal</keyword>
<feature type="compositionally biased region" description="Gly residues" evidence="1">
    <location>
        <begin position="280"/>
        <end position="289"/>
    </location>
</feature>
<feature type="region of interest" description="Disordered" evidence="1">
    <location>
        <begin position="67"/>
        <end position="96"/>
    </location>
</feature>
<feature type="compositionally biased region" description="Polar residues" evidence="1">
    <location>
        <begin position="71"/>
        <end position="85"/>
    </location>
</feature>
<feature type="compositionally biased region" description="Basic and acidic residues" evidence="1">
    <location>
        <begin position="295"/>
        <end position="308"/>
    </location>
</feature>
<evidence type="ECO:0000256" key="1">
    <source>
        <dbReference type="SAM" id="MobiDB-lite"/>
    </source>
</evidence>
<reference evidence="5" key="1">
    <citation type="journal article" date="2015" name="Genome Announc.">
        <title>Draft genome sequence of the cellulolytic fungus Chaetomium globosum.</title>
        <authorList>
            <person name="Cuomo C.A."/>
            <person name="Untereiner W.A."/>
            <person name="Ma L.-J."/>
            <person name="Grabherr M."/>
            <person name="Birren B.W."/>
        </authorList>
    </citation>
    <scope>NUCLEOTIDE SEQUENCE [LARGE SCALE GENOMIC DNA]</scope>
    <source>
        <strain evidence="5">ATCC 6205 / CBS 148.51 / DSM 1962 / NBRC 6347 / NRRL 1970</strain>
    </source>
</reference>
<keyword evidence="5" id="KW-1185">Reference proteome</keyword>
<dbReference type="AlphaFoldDB" id="Q2GPJ0"/>
<dbReference type="HOGENOM" id="CLU_816365_0_0_1"/>
<feature type="region of interest" description="Disordered" evidence="1">
    <location>
        <begin position="268"/>
        <end position="340"/>
    </location>
</feature>
<evidence type="ECO:0000256" key="3">
    <source>
        <dbReference type="SAM" id="SignalP"/>
    </source>
</evidence>
<keyword evidence="2" id="KW-0472">Membrane</keyword>
<dbReference type="EMBL" id="CH408035">
    <property type="protein sequence ID" value="EAQ83710.1"/>
    <property type="molecule type" value="Genomic_DNA"/>
</dbReference>
<dbReference type="VEuPathDB" id="FungiDB:CHGG_10114"/>
<dbReference type="GeneID" id="4397030"/>
<feature type="signal peptide" evidence="3">
    <location>
        <begin position="1"/>
        <end position="21"/>
    </location>
</feature>
<accession>Q2GPJ0</accession>
<feature type="chain" id="PRO_5004208455" description="Mid2 domain-containing protein" evidence="3">
    <location>
        <begin position="22"/>
        <end position="340"/>
    </location>
</feature>
<feature type="transmembrane region" description="Helical" evidence="2">
    <location>
        <begin position="196"/>
        <end position="220"/>
    </location>
</feature>
<name>Q2GPJ0_CHAGB</name>
<dbReference type="InParanoid" id="Q2GPJ0"/>
<feature type="region of interest" description="Disordered" evidence="1">
    <location>
        <begin position="141"/>
        <end position="188"/>
    </location>
</feature>
<proteinExistence type="predicted"/>
<evidence type="ECO:0008006" key="6">
    <source>
        <dbReference type="Google" id="ProtNLM"/>
    </source>
</evidence>
<feature type="compositionally biased region" description="Gly residues" evidence="1">
    <location>
        <begin position="309"/>
        <end position="319"/>
    </location>
</feature>
<organism evidence="4 5">
    <name type="scientific">Chaetomium globosum (strain ATCC 6205 / CBS 148.51 / DSM 1962 / NBRC 6347 / NRRL 1970)</name>
    <name type="common">Soil fungus</name>
    <dbReference type="NCBI Taxonomy" id="306901"/>
    <lineage>
        <taxon>Eukaryota</taxon>
        <taxon>Fungi</taxon>
        <taxon>Dikarya</taxon>
        <taxon>Ascomycota</taxon>
        <taxon>Pezizomycotina</taxon>
        <taxon>Sordariomycetes</taxon>
        <taxon>Sordariomycetidae</taxon>
        <taxon>Sordariales</taxon>
        <taxon>Chaetomiaceae</taxon>
        <taxon>Chaetomium</taxon>
    </lineage>
</organism>
<keyword evidence="2" id="KW-1133">Transmembrane helix</keyword>
<evidence type="ECO:0000313" key="5">
    <source>
        <dbReference type="Proteomes" id="UP000001056"/>
    </source>
</evidence>
<protein>
    <recommendedName>
        <fullName evidence="6">Mid2 domain-containing protein</fullName>
    </recommendedName>
</protein>